<evidence type="ECO:0000259" key="7">
    <source>
        <dbReference type="PROSITE" id="PS50234"/>
    </source>
</evidence>
<evidence type="ECO:0000256" key="5">
    <source>
        <dbReference type="SAM" id="MobiDB-lite"/>
    </source>
</evidence>
<evidence type="ECO:0000256" key="1">
    <source>
        <dbReference type="ARBA" id="ARBA00004613"/>
    </source>
</evidence>
<feature type="domain" description="VWFA" evidence="7">
    <location>
        <begin position="69"/>
        <end position="261"/>
    </location>
</feature>
<comment type="caution">
    <text evidence="8">The sequence shown here is derived from an EMBL/GenBank/DDBJ whole genome shotgun (WGS) entry which is preliminary data.</text>
</comment>
<evidence type="ECO:0000256" key="3">
    <source>
        <dbReference type="ARBA" id="ARBA00022729"/>
    </source>
</evidence>
<dbReference type="Pfam" id="PF25106">
    <property type="entry name" value="VWA_4"/>
    <property type="match status" value="1"/>
</dbReference>
<comment type="subcellular location">
    <subcellularLocation>
        <location evidence="1">Secreted</location>
    </subcellularLocation>
</comment>
<organism evidence="8 9">
    <name type="scientific">Archangium lansingense</name>
    <dbReference type="NCBI Taxonomy" id="2995310"/>
    <lineage>
        <taxon>Bacteria</taxon>
        <taxon>Pseudomonadati</taxon>
        <taxon>Myxococcota</taxon>
        <taxon>Myxococcia</taxon>
        <taxon>Myxococcales</taxon>
        <taxon>Cystobacterineae</taxon>
        <taxon>Archangiaceae</taxon>
        <taxon>Archangium</taxon>
    </lineage>
</organism>
<dbReference type="PROSITE" id="PS50234">
    <property type="entry name" value="VWFA"/>
    <property type="match status" value="1"/>
</dbReference>
<proteinExistence type="predicted"/>
<accession>A0ABT4A094</accession>
<keyword evidence="2" id="KW-0964">Secreted</keyword>
<gene>
    <name evidence="8" type="ORF">OV287_11230</name>
</gene>
<reference evidence="8 9" key="1">
    <citation type="submission" date="2022-11" db="EMBL/GenBank/DDBJ databases">
        <title>Minimal conservation of predation-associated metabolite biosynthetic gene clusters underscores biosynthetic potential of Myxococcota including descriptions for ten novel species: Archangium lansinium sp. nov., Myxococcus landrumus sp. nov., Nannocystis bai.</title>
        <authorList>
            <person name="Ahearne A."/>
            <person name="Stevens C."/>
            <person name="Phillips K."/>
        </authorList>
    </citation>
    <scope>NUCLEOTIDE SEQUENCE [LARGE SCALE GENOMIC DNA]</scope>
    <source>
        <strain evidence="8 9">MIWBW</strain>
    </source>
</reference>
<name>A0ABT4A094_9BACT</name>
<dbReference type="InterPro" id="IPR052969">
    <property type="entry name" value="Thr-specific_kinase-like"/>
</dbReference>
<feature type="coiled-coil region" evidence="4">
    <location>
        <begin position="359"/>
        <end position="386"/>
    </location>
</feature>
<keyword evidence="9" id="KW-1185">Reference proteome</keyword>
<dbReference type="RefSeq" id="WP_267534015.1">
    <property type="nucleotide sequence ID" value="NZ_JAPNKA010000001.1"/>
</dbReference>
<dbReference type="InterPro" id="IPR036465">
    <property type="entry name" value="vWFA_dom_sf"/>
</dbReference>
<evidence type="ECO:0000256" key="6">
    <source>
        <dbReference type="SAM" id="SignalP"/>
    </source>
</evidence>
<dbReference type="Proteomes" id="UP001207654">
    <property type="component" value="Unassembled WGS sequence"/>
</dbReference>
<dbReference type="InterPro" id="IPR056861">
    <property type="entry name" value="HMCN1-like_VWA"/>
</dbReference>
<dbReference type="Gene3D" id="3.40.50.410">
    <property type="entry name" value="von Willebrand factor, type A domain"/>
    <property type="match status" value="1"/>
</dbReference>
<evidence type="ECO:0000256" key="4">
    <source>
        <dbReference type="SAM" id="Coils"/>
    </source>
</evidence>
<evidence type="ECO:0000313" key="8">
    <source>
        <dbReference type="EMBL" id="MCY1075065.1"/>
    </source>
</evidence>
<keyword evidence="4" id="KW-0175">Coiled coil</keyword>
<dbReference type="PANTHER" id="PTHR47763">
    <property type="entry name" value="ALPHA-PROTEIN KINASE VWKA"/>
    <property type="match status" value="1"/>
</dbReference>
<protein>
    <submittedName>
        <fullName evidence="8">VWA domain-containing protein</fullName>
    </submittedName>
</protein>
<dbReference type="SUPFAM" id="SSF53300">
    <property type="entry name" value="vWA-like"/>
    <property type="match status" value="1"/>
</dbReference>
<evidence type="ECO:0000313" key="9">
    <source>
        <dbReference type="Proteomes" id="UP001207654"/>
    </source>
</evidence>
<evidence type="ECO:0000256" key="2">
    <source>
        <dbReference type="ARBA" id="ARBA00022525"/>
    </source>
</evidence>
<dbReference type="PANTHER" id="PTHR47763:SF1">
    <property type="entry name" value="DUF659 DOMAIN-CONTAINING PROTEIN"/>
    <property type="match status" value="1"/>
</dbReference>
<feature type="signal peptide" evidence="6">
    <location>
        <begin position="1"/>
        <end position="27"/>
    </location>
</feature>
<dbReference type="InterPro" id="IPR002035">
    <property type="entry name" value="VWF_A"/>
</dbReference>
<dbReference type="EMBL" id="JAPNKA010000001">
    <property type="protein sequence ID" value="MCY1075065.1"/>
    <property type="molecule type" value="Genomic_DNA"/>
</dbReference>
<feature type="compositionally biased region" description="Pro residues" evidence="5">
    <location>
        <begin position="30"/>
        <end position="54"/>
    </location>
</feature>
<feature type="chain" id="PRO_5047137010" evidence="6">
    <location>
        <begin position="28"/>
        <end position="414"/>
    </location>
</feature>
<sequence length="414" mass="43986">MNLKSLTRPVLGAALALFTSASSLALAGVPPKPTPPQAPGAPVPQPQPQQPQPQPSQQTSQQQARPRIDVVFVLDTTGSMAGLIEGAKQKIFSIASRIAQGKPTPQVRVGLVAYRDVGDAYVTKRYELTEDLDGLFTHLRALQADGGGDTPEHVGRGLGEAVSKLSWDQSRETMKLIFLVGDAPPAQRNDDWNFKHWVKRAAEKHIVVNTVRCGGDAETEVHWKLAAKTTDGRYESLEQSGGMVAVATPYDADLAKVNAELASKTMYAGKKEAQVANRARAEQMAGLAPEAAADRIQFMKTTRGAGKGSGAAASVSSAPAAVGGAVDLAAQPEALASVKEEELPQELQGLDAAGRDAKVKQLAGERKALEEKAAKLAAERDAWRMKNVADKDDSFDANVMKGVKEKAAKHGITY</sequence>
<dbReference type="SMART" id="SM00327">
    <property type="entry name" value="VWA"/>
    <property type="match status" value="1"/>
</dbReference>
<dbReference type="CDD" id="cd00198">
    <property type="entry name" value="vWFA"/>
    <property type="match status" value="1"/>
</dbReference>
<feature type="region of interest" description="Disordered" evidence="5">
    <location>
        <begin position="26"/>
        <end position="66"/>
    </location>
</feature>
<keyword evidence="3 6" id="KW-0732">Signal</keyword>